<proteinExistence type="predicted"/>
<dbReference type="Proteomes" id="UP000075320">
    <property type="component" value="Unassembled WGS sequence"/>
</dbReference>
<name>A0A150WN87_BDEBC</name>
<protein>
    <submittedName>
        <fullName evidence="1">Uncharacterized protein</fullName>
    </submittedName>
</protein>
<evidence type="ECO:0000313" key="2">
    <source>
        <dbReference type="Proteomes" id="UP000075320"/>
    </source>
</evidence>
<dbReference type="RefSeq" id="WP_061833379.1">
    <property type="nucleotide sequence ID" value="NZ_LUKE01000001.1"/>
</dbReference>
<accession>A0A150WN87</accession>
<evidence type="ECO:0000313" key="1">
    <source>
        <dbReference type="EMBL" id="KYG65836.1"/>
    </source>
</evidence>
<reference evidence="1 2" key="1">
    <citation type="submission" date="2016-03" db="EMBL/GenBank/DDBJ databases">
        <authorList>
            <person name="Ploux O."/>
        </authorList>
    </citation>
    <scope>NUCLEOTIDE SEQUENCE [LARGE SCALE GENOMIC DNA]</scope>
    <source>
        <strain evidence="1 2">R0</strain>
    </source>
</reference>
<comment type="caution">
    <text evidence="1">The sequence shown here is derived from an EMBL/GenBank/DDBJ whole genome shotgun (WGS) entry which is preliminary data.</text>
</comment>
<organism evidence="1 2">
    <name type="scientific">Bdellovibrio bacteriovorus</name>
    <dbReference type="NCBI Taxonomy" id="959"/>
    <lineage>
        <taxon>Bacteria</taxon>
        <taxon>Pseudomonadati</taxon>
        <taxon>Bdellovibrionota</taxon>
        <taxon>Bdellovibrionia</taxon>
        <taxon>Bdellovibrionales</taxon>
        <taxon>Pseudobdellovibrionaceae</taxon>
        <taxon>Bdellovibrio</taxon>
    </lineage>
</organism>
<dbReference type="EMBL" id="LUKE01000001">
    <property type="protein sequence ID" value="KYG65836.1"/>
    <property type="molecule type" value="Genomic_DNA"/>
</dbReference>
<dbReference type="OrthoDB" id="5293244at2"/>
<gene>
    <name evidence="1" type="ORF">AZI86_01820</name>
</gene>
<dbReference type="AlphaFoldDB" id="A0A150WN87"/>
<keyword evidence="2" id="KW-1185">Reference proteome</keyword>
<sequence length="249" mass="28382">MSEAFKKFQLVVLESPIENWSDPAVQKLFNKMVTLKKNGYESRYSQGVLPVDTSDFFATHVLLCEKKINNDLNPIMGYKTVSLSKCLQYNQNFPGLGLVQSANATEHISVVKDIVQRCSQNNTGLSYLGSWTIDPEFKNRCPQDVHLKSAFITFYHQLYQEQGIKEVLIGGTLRFKTEKLFAELGHRPLSKDGKDLSNIFVTHLVKEPVLVMHATQFLTPPTLQTKIWQQIWDERRVLGSSYAKLRLAA</sequence>